<keyword evidence="3" id="KW-1185">Reference proteome</keyword>
<name>A0ABT9WVY4_9BACI</name>
<dbReference type="InterPro" id="IPR001279">
    <property type="entry name" value="Metallo-B-lactamas"/>
</dbReference>
<comment type="caution">
    <text evidence="2">The sequence shown here is derived from an EMBL/GenBank/DDBJ whole genome shotgun (WGS) entry which is preliminary data.</text>
</comment>
<sequence length="264" mass="30876">MITINHKEEILQAEMIVTFARQSLSISVYFVDGILIDTGPAKCHHTLASLYERWEIEQVFLTHHHEDHTGLAPWLQIKKQLPVYIHEVGIPICQKKANLPMYRRLLLGKRESFEPLAFKNEHEGNRYKWEIINTPGHTNDHVAIYNREKGWMFGGDLYVLPHPKSMFAFESVPLMINSLQSILTYDFDTYICAHAGIIQSGKIVIKKKLDYLENIRGEILYLYEQGMSVQEIRKRLFPRRHPLHYFSFFENSPSHLVRSSLSKI</sequence>
<dbReference type="PANTHER" id="PTHR23131">
    <property type="entry name" value="ENDORIBONUCLEASE LACTB2"/>
    <property type="match status" value="1"/>
</dbReference>
<dbReference type="InterPro" id="IPR050662">
    <property type="entry name" value="Sec-metab_biosynth-thioest"/>
</dbReference>
<dbReference type="InterPro" id="IPR036866">
    <property type="entry name" value="RibonucZ/Hydroxyglut_hydro"/>
</dbReference>
<gene>
    <name evidence="2" type="ORF">J2S08_003337</name>
</gene>
<dbReference type="SMART" id="SM00849">
    <property type="entry name" value="Lactamase_B"/>
    <property type="match status" value="1"/>
</dbReference>
<dbReference type="Proteomes" id="UP001223586">
    <property type="component" value="Unassembled WGS sequence"/>
</dbReference>
<evidence type="ECO:0000259" key="1">
    <source>
        <dbReference type="SMART" id="SM00849"/>
    </source>
</evidence>
<reference evidence="2 3" key="1">
    <citation type="submission" date="2023-07" db="EMBL/GenBank/DDBJ databases">
        <title>Genomic Encyclopedia of Type Strains, Phase IV (KMG-IV): sequencing the most valuable type-strain genomes for metagenomic binning, comparative biology and taxonomic classification.</title>
        <authorList>
            <person name="Goeker M."/>
        </authorList>
    </citation>
    <scope>NUCLEOTIDE SEQUENCE [LARGE SCALE GENOMIC DNA]</scope>
    <source>
        <strain evidence="2 3">DSM 23837</strain>
    </source>
</reference>
<dbReference type="Pfam" id="PF00753">
    <property type="entry name" value="Lactamase_B"/>
    <property type="match status" value="1"/>
</dbReference>
<proteinExistence type="predicted"/>
<dbReference type="Gene3D" id="3.60.15.10">
    <property type="entry name" value="Ribonuclease Z/Hydroxyacylglutathione hydrolase-like"/>
    <property type="match status" value="1"/>
</dbReference>
<dbReference type="RefSeq" id="WP_307231447.1">
    <property type="nucleotide sequence ID" value="NZ_JAUSTT010000022.1"/>
</dbReference>
<evidence type="ECO:0000313" key="2">
    <source>
        <dbReference type="EMBL" id="MDQ0177457.1"/>
    </source>
</evidence>
<feature type="domain" description="Metallo-beta-lactamase" evidence="1">
    <location>
        <begin position="25"/>
        <end position="194"/>
    </location>
</feature>
<organism evidence="2 3">
    <name type="scientific">Bacillus chungangensis</name>
    <dbReference type="NCBI Taxonomy" id="587633"/>
    <lineage>
        <taxon>Bacteria</taxon>
        <taxon>Bacillati</taxon>
        <taxon>Bacillota</taxon>
        <taxon>Bacilli</taxon>
        <taxon>Bacillales</taxon>
        <taxon>Bacillaceae</taxon>
        <taxon>Bacillus</taxon>
    </lineage>
</organism>
<accession>A0ABT9WVY4</accession>
<evidence type="ECO:0000313" key="3">
    <source>
        <dbReference type="Proteomes" id="UP001223586"/>
    </source>
</evidence>
<dbReference type="PANTHER" id="PTHR23131:SF4">
    <property type="entry name" value="METALLO-BETA-LACTAMASE SUPERFAMILY POTEIN"/>
    <property type="match status" value="1"/>
</dbReference>
<protein>
    <submittedName>
        <fullName evidence="2">Glyoxylase-like metal-dependent hydrolase (Beta-lactamase superfamily II)</fullName>
    </submittedName>
</protein>
<dbReference type="EMBL" id="JAUSTT010000022">
    <property type="protein sequence ID" value="MDQ0177457.1"/>
    <property type="molecule type" value="Genomic_DNA"/>
</dbReference>
<dbReference type="SUPFAM" id="SSF56281">
    <property type="entry name" value="Metallo-hydrolase/oxidoreductase"/>
    <property type="match status" value="1"/>
</dbReference>